<evidence type="ECO:0000256" key="6">
    <source>
        <dbReference type="SAM" id="MobiDB-lite"/>
    </source>
</evidence>
<dbReference type="Gene3D" id="1.10.510.10">
    <property type="entry name" value="Transferase(Phosphotransferase) domain 1"/>
    <property type="match status" value="1"/>
</dbReference>
<dbReference type="InterPro" id="IPR045269">
    <property type="entry name" value="Atg1-like"/>
</dbReference>
<feature type="domain" description="Protein kinase" evidence="7">
    <location>
        <begin position="15"/>
        <end position="274"/>
    </location>
</feature>
<accession>A0ABQ9WR80</accession>
<keyword evidence="1 8" id="KW-0808">Transferase</keyword>
<gene>
    <name evidence="8" type="ORF">BLNAU_23481</name>
</gene>
<feature type="compositionally biased region" description="Polar residues" evidence="6">
    <location>
        <begin position="313"/>
        <end position="327"/>
    </location>
</feature>
<feature type="binding site" evidence="5">
    <location>
        <position position="42"/>
    </location>
    <ligand>
        <name>ATP</name>
        <dbReference type="ChEBI" id="CHEBI:30616"/>
    </ligand>
</feature>
<dbReference type="InterPro" id="IPR008271">
    <property type="entry name" value="Ser/Thr_kinase_AS"/>
</dbReference>
<sequence length="625" mass="69549">MSTPRKEIVVHGHSYSIIKSLGKGANGEVFSAKRKSKTYAIKEIPLTQDRIESFQRETQCLKGVKTAFATGLIDFDVTDTCFHLVLDFIEGIALSKYLEDLKKNGLILDEPKIWTFLAQILIGMHAAHNAAIIHRDMKPENVMIDPKKDKLTICDFGEARQINTNQGNAMFMTSFKGSPIFMSPELVTSDQRVQYDARVDVWSLGVTLFQMVYGGFPWRSTNIYQLGEEMKKAHRLRLSHVSVSQELLSVISWCMQKDYTQRPFTAQLLSYPRINALAHTMIDKYVSKDGRAAEHANLPPPDPTMTLRPPPMYSNTTTSFEWETDSGQGRPMDRPQMNTPLPIHPKTKPKPKQVPQQINSQTGQGPQSIISQYGQGNAPSPPSHHPHPAPAQNYPAAAHNQPLEGGTEAIGFLAVPPQDLQAAPHSSPSSPAPSRFPPQQHPPSFPPTPPSFNNSPYSTSENHLPSSSVPPPVVVSHSKSAPNLASVNFMSSPNLPQPRHPHPHPIINISTNNPNYIIPSPSPPQTHPQNLPYHPHPIPKQPTFIQSPQIVSPYSPLVNLSNVQQAITQLQIQPPHQPQFQSPYQNQHHPSPQMQYPQQPQMAYQPSYQNPQFSSPSQPQFGQST</sequence>
<evidence type="ECO:0000313" key="9">
    <source>
        <dbReference type="Proteomes" id="UP001281761"/>
    </source>
</evidence>
<evidence type="ECO:0000259" key="7">
    <source>
        <dbReference type="PROSITE" id="PS50011"/>
    </source>
</evidence>
<keyword evidence="3 8" id="KW-0418">Kinase</keyword>
<feature type="compositionally biased region" description="Polar residues" evidence="6">
    <location>
        <begin position="358"/>
        <end position="377"/>
    </location>
</feature>
<dbReference type="PROSITE" id="PS00107">
    <property type="entry name" value="PROTEIN_KINASE_ATP"/>
    <property type="match status" value="1"/>
</dbReference>
<feature type="compositionally biased region" description="Pro residues" evidence="6">
    <location>
        <begin position="298"/>
        <end position="312"/>
    </location>
</feature>
<evidence type="ECO:0000256" key="2">
    <source>
        <dbReference type="ARBA" id="ARBA00022741"/>
    </source>
</evidence>
<dbReference type="PRINTS" id="PR01217">
    <property type="entry name" value="PRICHEXTENSN"/>
</dbReference>
<dbReference type="PROSITE" id="PS00108">
    <property type="entry name" value="PROTEIN_KINASE_ST"/>
    <property type="match status" value="1"/>
</dbReference>
<dbReference type="InterPro" id="IPR000719">
    <property type="entry name" value="Prot_kinase_dom"/>
</dbReference>
<keyword evidence="4 5" id="KW-0067">ATP-binding</keyword>
<feature type="compositionally biased region" description="Low complexity" evidence="6">
    <location>
        <begin position="451"/>
        <end position="460"/>
    </location>
</feature>
<keyword evidence="9" id="KW-1185">Reference proteome</keyword>
<evidence type="ECO:0000256" key="1">
    <source>
        <dbReference type="ARBA" id="ARBA00022679"/>
    </source>
</evidence>
<keyword evidence="2 5" id="KW-0547">Nucleotide-binding</keyword>
<dbReference type="SUPFAM" id="SSF56112">
    <property type="entry name" value="Protein kinase-like (PK-like)"/>
    <property type="match status" value="1"/>
</dbReference>
<evidence type="ECO:0000256" key="4">
    <source>
        <dbReference type="ARBA" id="ARBA00022840"/>
    </source>
</evidence>
<dbReference type="PANTHER" id="PTHR24348:SF22">
    <property type="entry name" value="NON-SPECIFIC SERINE_THREONINE PROTEIN KINASE"/>
    <property type="match status" value="1"/>
</dbReference>
<feature type="region of interest" description="Disordered" evidence="6">
    <location>
        <begin position="293"/>
        <end position="402"/>
    </location>
</feature>
<dbReference type="SMART" id="SM00220">
    <property type="entry name" value="S_TKc"/>
    <property type="match status" value="1"/>
</dbReference>
<dbReference type="InterPro" id="IPR017441">
    <property type="entry name" value="Protein_kinase_ATP_BS"/>
</dbReference>
<evidence type="ECO:0000256" key="3">
    <source>
        <dbReference type="ARBA" id="ARBA00022777"/>
    </source>
</evidence>
<name>A0ABQ9WR80_9EUKA</name>
<dbReference type="PROSITE" id="PS50011">
    <property type="entry name" value="PROTEIN_KINASE_DOM"/>
    <property type="match status" value="1"/>
</dbReference>
<feature type="region of interest" description="Disordered" evidence="6">
    <location>
        <begin position="419"/>
        <end position="477"/>
    </location>
</feature>
<dbReference type="Pfam" id="PF00069">
    <property type="entry name" value="Pkinase"/>
    <property type="match status" value="1"/>
</dbReference>
<evidence type="ECO:0000313" key="8">
    <source>
        <dbReference type="EMBL" id="KAK2941604.1"/>
    </source>
</evidence>
<protein>
    <submittedName>
        <fullName evidence="8">Serine/threonine protein kinase</fullName>
        <ecNumber evidence="8">2.7.11.1</ecNumber>
    </submittedName>
</protein>
<dbReference type="InterPro" id="IPR011009">
    <property type="entry name" value="Kinase-like_dom_sf"/>
</dbReference>
<dbReference type="EC" id="2.7.11.1" evidence="8"/>
<feature type="compositionally biased region" description="Low complexity" evidence="6">
    <location>
        <begin position="587"/>
        <end position="625"/>
    </location>
</feature>
<dbReference type="GO" id="GO:0004674">
    <property type="term" value="F:protein serine/threonine kinase activity"/>
    <property type="evidence" value="ECO:0007669"/>
    <property type="project" value="UniProtKB-KW"/>
</dbReference>
<proteinExistence type="predicted"/>
<feature type="compositionally biased region" description="Polar residues" evidence="6">
    <location>
        <begin position="576"/>
        <end position="586"/>
    </location>
</feature>
<dbReference type="PANTHER" id="PTHR24348">
    <property type="entry name" value="SERINE/THREONINE-PROTEIN KINASE UNC-51-RELATED"/>
    <property type="match status" value="1"/>
</dbReference>
<reference evidence="8 9" key="1">
    <citation type="journal article" date="2022" name="bioRxiv">
        <title>Genomics of Preaxostyla Flagellates Illuminates Evolutionary Transitions and the Path Towards Mitochondrial Loss.</title>
        <authorList>
            <person name="Novak L.V.F."/>
            <person name="Treitli S.C."/>
            <person name="Pyrih J."/>
            <person name="Halakuc P."/>
            <person name="Pipaliya S.V."/>
            <person name="Vacek V."/>
            <person name="Brzon O."/>
            <person name="Soukal P."/>
            <person name="Eme L."/>
            <person name="Dacks J.B."/>
            <person name="Karnkowska A."/>
            <person name="Elias M."/>
            <person name="Hampl V."/>
        </authorList>
    </citation>
    <scope>NUCLEOTIDE SEQUENCE [LARGE SCALE GENOMIC DNA]</scope>
    <source>
        <strain evidence="8">NAU3</strain>
        <tissue evidence="8">Gut</tissue>
    </source>
</reference>
<dbReference type="Proteomes" id="UP001281761">
    <property type="component" value="Unassembled WGS sequence"/>
</dbReference>
<keyword evidence="8" id="KW-0723">Serine/threonine-protein kinase</keyword>
<feature type="compositionally biased region" description="Pro residues" evidence="6">
    <location>
        <begin position="430"/>
        <end position="450"/>
    </location>
</feature>
<evidence type="ECO:0000256" key="5">
    <source>
        <dbReference type="PROSITE-ProRule" id="PRU10141"/>
    </source>
</evidence>
<dbReference type="EMBL" id="JARBJD010000484">
    <property type="protein sequence ID" value="KAK2941604.1"/>
    <property type="molecule type" value="Genomic_DNA"/>
</dbReference>
<comment type="caution">
    <text evidence="8">The sequence shown here is derived from an EMBL/GenBank/DDBJ whole genome shotgun (WGS) entry which is preliminary data.</text>
</comment>
<feature type="region of interest" description="Disordered" evidence="6">
    <location>
        <begin position="576"/>
        <end position="625"/>
    </location>
</feature>
<organism evidence="8 9">
    <name type="scientific">Blattamonas nauphoetae</name>
    <dbReference type="NCBI Taxonomy" id="2049346"/>
    <lineage>
        <taxon>Eukaryota</taxon>
        <taxon>Metamonada</taxon>
        <taxon>Preaxostyla</taxon>
        <taxon>Oxymonadida</taxon>
        <taxon>Blattamonas</taxon>
    </lineage>
</organism>